<sequence>MTHSVHIYPHNDLLNLAHYHHETINRKVNEKIEDAVALDCMSCVVALAFSVEALINFIGSKCVSGWKERRPFPEKIKEVMTTLGLCYDESIEPYLTVATLKTIRDQIAHGQPIEKTAHVSSKADLKEVMKAAWDSYLTPAFCNLAYMQVQDFERQLLERSGIPIEATITSAFGQSA</sequence>
<dbReference type="EMBL" id="VLJS01000117">
    <property type="protein sequence ID" value="TWH03225.1"/>
    <property type="molecule type" value="Genomic_DNA"/>
</dbReference>
<protein>
    <recommendedName>
        <fullName evidence="3">RiboL-PSP-HEPN domain-containing protein</fullName>
    </recommendedName>
</protein>
<reference evidence="1 2" key="1">
    <citation type="submission" date="2019-07" db="EMBL/GenBank/DDBJ databases">
        <title>Genome sequencing of lignin-degrading bacterial isolates.</title>
        <authorList>
            <person name="Gladden J."/>
        </authorList>
    </citation>
    <scope>NUCLEOTIDE SEQUENCE [LARGE SCALE GENOMIC DNA]</scope>
    <source>
        <strain evidence="1 2">J19</strain>
    </source>
</reference>
<gene>
    <name evidence="1" type="ORF">L613_008300000050</name>
</gene>
<proteinExistence type="predicted"/>
<evidence type="ECO:0008006" key="3">
    <source>
        <dbReference type="Google" id="ProtNLM"/>
    </source>
</evidence>
<dbReference type="Proteomes" id="UP000321583">
    <property type="component" value="Unassembled WGS sequence"/>
</dbReference>
<evidence type="ECO:0000313" key="1">
    <source>
        <dbReference type="EMBL" id="TWH03225.1"/>
    </source>
</evidence>
<keyword evidence="2" id="KW-1185">Reference proteome</keyword>
<organism evidence="1 2">
    <name type="scientific">Pseudoxanthomonas taiwanensis J19</name>
    <dbReference type="NCBI Taxonomy" id="935569"/>
    <lineage>
        <taxon>Bacteria</taxon>
        <taxon>Pseudomonadati</taxon>
        <taxon>Pseudomonadota</taxon>
        <taxon>Gammaproteobacteria</taxon>
        <taxon>Lysobacterales</taxon>
        <taxon>Lysobacteraceae</taxon>
        <taxon>Pseudoxanthomonas</taxon>
    </lineage>
</organism>
<comment type="caution">
    <text evidence="1">The sequence shown here is derived from an EMBL/GenBank/DDBJ whole genome shotgun (WGS) entry which is preliminary data.</text>
</comment>
<evidence type="ECO:0000313" key="2">
    <source>
        <dbReference type="Proteomes" id="UP000321583"/>
    </source>
</evidence>
<name>A0A562D0K0_9GAMM</name>
<accession>A0A562D0K0</accession>
<dbReference type="AlphaFoldDB" id="A0A562D0K0"/>